<reference evidence="1" key="1">
    <citation type="journal article" date="2022" name="Front. Genet.">
        <title>Chromosome-Scale Assembly of the Dendrobium nobile Genome Provides Insights Into the Molecular Mechanism of the Biosynthesis of the Medicinal Active Ingredient of Dendrobium.</title>
        <authorList>
            <person name="Xu Q."/>
            <person name="Niu S.-C."/>
            <person name="Li K.-L."/>
            <person name="Zheng P.-J."/>
            <person name="Zhang X.-J."/>
            <person name="Jia Y."/>
            <person name="Liu Y."/>
            <person name="Niu Y.-X."/>
            <person name="Yu L.-H."/>
            <person name="Chen D.-F."/>
            <person name="Zhang G.-Q."/>
        </authorList>
    </citation>
    <scope>NUCLEOTIDE SEQUENCE</scope>
    <source>
        <tissue evidence="1">Leaf</tissue>
    </source>
</reference>
<sequence length="106" mass="12631">MQNYRLFQGKIIHVKILDFYLTIPVSILNPSSTQLCCTSFRNNMALQKFEEIILYGVRTRLEANPDVPIHPIHCALHWMMRRIRINLWTHPNITRDNFQILRAQIE</sequence>
<dbReference type="Proteomes" id="UP000829196">
    <property type="component" value="Unassembled WGS sequence"/>
</dbReference>
<comment type="caution">
    <text evidence="1">The sequence shown here is derived from an EMBL/GenBank/DDBJ whole genome shotgun (WGS) entry which is preliminary data.</text>
</comment>
<dbReference type="AlphaFoldDB" id="A0A8T3C768"/>
<organism evidence="1 2">
    <name type="scientific">Dendrobium nobile</name>
    <name type="common">Orchid</name>
    <dbReference type="NCBI Taxonomy" id="94219"/>
    <lineage>
        <taxon>Eukaryota</taxon>
        <taxon>Viridiplantae</taxon>
        <taxon>Streptophyta</taxon>
        <taxon>Embryophyta</taxon>
        <taxon>Tracheophyta</taxon>
        <taxon>Spermatophyta</taxon>
        <taxon>Magnoliopsida</taxon>
        <taxon>Liliopsida</taxon>
        <taxon>Asparagales</taxon>
        <taxon>Orchidaceae</taxon>
        <taxon>Epidendroideae</taxon>
        <taxon>Malaxideae</taxon>
        <taxon>Dendrobiinae</taxon>
        <taxon>Dendrobium</taxon>
    </lineage>
</organism>
<evidence type="ECO:0000313" key="1">
    <source>
        <dbReference type="EMBL" id="KAI0528798.1"/>
    </source>
</evidence>
<evidence type="ECO:0000313" key="2">
    <source>
        <dbReference type="Proteomes" id="UP000829196"/>
    </source>
</evidence>
<keyword evidence="2" id="KW-1185">Reference proteome</keyword>
<accession>A0A8T3C768</accession>
<gene>
    <name evidence="1" type="ORF">KFK09_001341</name>
</gene>
<name>A0A8T3C768_DENNO</name>
<protein>
    <submittedName>
        <fullName evidence="1">Uncharacterized protein</fullName>
    </submittedName>
</protein>
<proteinExistence type="predicted"/>
<dbReference type="EMBL" id="JAGYWB010000002">
    <property type="protein sequence ID" value="KAI0528798.1"/>
    <property type="molecule type" value="Genomic_DNA"/>
</dbReference>